<sequence length="170" mass="18808">MAGAALSITAEVMDKEVRRGFEQLQHLMGDTRPVMTAIGVELVGSTHMRFVTQTDPDGQAWRALNTEYGATKRNSRILTESGRLRDSINSQPSSDEVRVGTNTIYAAAHQFGAEIKPKTASHLYFRIGGNLVVTDSVTLPDRPFLGISDDDETSIAEIVFDFVDRYSTRR</sequence>
<protein>
    <submittedName>
        <fullName evidence="1">Phage morphogenesis protein</fullName>
    </submittedName>
</protein>
<dbReference type="NCBIfam" id="TIGR01635">
    <property type="entry name" value="tail_comp_S"/>
    <property type="match status" value="1"/>
</dbReference>
<evidence type="ECO:0000313" key="1">
    <source>
        <dbReference type="EMBL" id="OAP91286.1"/>
    </source>
</evidence>
<dbReference type="eggNOG" id="COG5005">
    <property type="taxonomic scope" value="Bacteria"/>
</dbReference>
<dbReference type="EMBL" id="LWBS01000391">
    <property type="protein sequence ID" value="OAP91286.1"/>
    <property type="molecule type" value="Genomic_DNA"/>
</dbReference>
<reference evidence="1" key="1">
    <citation type="submission" date="2016-04" db="EMBL/GenBank/DDBJ databases">
        <title>Fast-growing isolate from the root nodules of Vavilovia formosa.</title>
        <authorList>
            <person name="Kimeklis A."/>
            <person name="Safronova V."/>
            <person name="Belimov A."/>
            <person name="Andronov E."/>
        </authorList>
    </citation>
    <scope>NUCLEOTIDE SEQUENCE [LARGE SCALE GENOMIC DNA]</scope>
    <source>
        <strain evidence="1">Vaf-46</strain>
    </source>
</reference>
<dbReference type="AlphaFoldDB" id="A0A179BHW1"/>
<proteinExistence type="predicted"/>
<comment type="caution">
    <text evidence="1">The sequence shown here is derived from an EMBL/GenBank/DDBJ whole genome shotgun (WGS) entry which is preliminary data.</text>
</comment>
<gene>
    <name evidence="1" type="ORF">A4U53_27885</name>
</gene>
<dbReference type="Pfam" id="PF05069">
    <property type="entry name" value="Phage_tail_S"/>
    <property type="match status" value="1"/>
</dbReference>
<dbReference type="InterPro" id="IPR006522">
    <property type="entry name" value="Phage_virion_morphogenesis"/>
</dbReference>
<accession>A0A179BHW1</accession>
<name>A0A179BHW1_RHILE</name>
<organism evidence="1">
    <name type="scientific">Rhizobium leguminosarum</name>
    <dbReference type="NCBI Taxonomy" id="384"/>
    <lineage>
        <taxon>Bacteria</taxon>
        <taxon>Pseudomonadati</taxon>
        <taxon>Pseudomonadota</taxon>
        <taxon>Alphaproteobacteria</taxon>
        <taxon>Hyphomicrobiales</taxon>
        <taxon>Rhizobiaceae</taxon>
        <taxon>Rhizobium/Agrobacterium group</taxon>
        <taxon>Rhizobium</taxon>
    </lineage>
</organism>